<evidence type="ECO:0000256" key="5">
    <source>
        <dbReference type="ARBA" id="ARBA00022847"/>
    </source>
</evidence>
<organism evidence="10">
    <name type="scientific">Spodoptera frugiperda</name>
    <name type="common">Fall armyworm</name>
    <dbReference type="NCBI Taxonomy" id="7108"/>
    <lineage>
        <taxon>Eukaryota</taxon>
        <taxon>Metazoa</taxon>
        <taxon>Ecdysozoa</taxon>
        <taxon>Arthropoda</taxon>
        <taxon>Hexapoda</taxon>
        <taxon>Insecta</taxon>
        <taxon>Pterygota</taxon>
        <taxon>Neoptera</taxon>
        <taxon>Endopterygota</taxon>
        <taxon>Lepidoptera</taxon>
        <taxon>Glossata</taxon>
        <taxon>Ditrysia</taxon>
        <taxon>Noctuoidea</taxon>
        <taxon>Noctuidae</taxon>
        <taxon>Amphipyrinae</taxon>
        <taxon>Spodoptera</taxon>
    </lineage>
</organism>
<dbReference type="EMBL" id="ODYU01011147">
    <property type="protein sequence ID" value="SOQ56711.1"/>
    <property type="molecule type" value="Genomic_DNA"/>
</dbReference>
<accession>A0A2H1WUH2</accession>
<feature type="transmembrane region" description="Helical" evidence="9">
    <location>
        <begin position="411"/>
        <end position="431"/>
    </location>
</feature>
<evidence type="ECO:0000256" key="6">
    <source>
        <dbReference type="ARBA" id="ARBA00022989"/>
    </source>
</evidence>
<evidence type="ECO:0000256" key="1">
    <source>
        <dbReference type="ARBA" id="ARBA00004141"/>
    </source>
</evidence>
<keyword evidence="8" id="KW-0479">Metal-binding</keyword>
<keyword evidence="4 9" id="KW-0812">Transmembrane</keyword>
<evidence type="ECO:0000256" key="8">
    <source>
        <dbReference type="PIRSR" id="PIRSR600175-1"/>
    </source>
</evidence>
<feature type="transmembrane region" description="Helical" evidence="9">
    <location>
        <begin position="524"/>
        <end position="544"/>
    </location>
</feature>
<dbReference type="GO" id="GO:0005886">
    <property type="term" value="C:plasma membrane"/>
    <property type="evidence" value="ECO:0007669"/>
    <property type="project" value="TreeGrafter"/>
</dbReference>
<evidence type="ECO:0000256" key="3">
    <source>
        <dbReference type="ARBA" id="ARBA00022448"/>
    </source>
</evidence>
<dbReference type="GO" id="GO:0015375">
    <property type="term" value="F:glycine:sodium symporter activity"/>
    <property type="evidence" value="ECO:0007669"/>
    <property type="project" value="TreeGrafter"/>
</dbReference>
<gene>
    <name evidence="10" type="ORF">SFRICE_025827</name>
</gene>
<dbReference type="AlphaFoldDB" id="A0A2H1WUH2"/>
<evidence type="ECO:0000256" key="2">
    <source>
        <dbReference type="ARBA" id="ARBA00006459"/>
    </source>
</evidence>
<dbReference type="Pfam" id="PF00209">
    <property type="entry name" value="SNF"/>
    <property type="match status" value="1"/>
</dbReference>
<feature type="transmembrane region" description="Helical" evidence="9">
    <location>
        <begin position="71"/>
        <end position="89"/>
    </location>
</feature>
<dbReference type="GO" id="GO:0046872">
    <property type="term" value="F:metal ion binding"/>
    <property type="evidence" value="ECO:0007669"/>
    <property type="project" value="UniProtKB-KW"/>
</dbReference>
<keyword evidence="8" id="KW-0915">Sodium</keyword>
<feature type="transmembrane region" description="Helical" evidence="9">
    <location>
        <begin position="248"/>
        <end position="270"/>
    </location>
</feature>
<evidence type="ECO:0000256" key="9">
    <source>
        <dbReference type="SAM" id="Phobius"/>
    </source>
</evidence>
<keyword evidence="7 9" id="KW-0472">Membrane</keyword>
<feature type="transmembrane region" description="Helical" evidence="9">
    <location>
        <begin position="151"/>
        <end position="174"/>
    </location>
</feature>
<protein>
    <submittedName>
        <fullName evidence="10">SFRICE_025827</fullName>
    </submittedName>
</protein>
<keyword evidence="6 9" id="KW-1133">Transmembrane helix</keyword>
<dbReference type="PROSITE" id="PS50267">
    <property type="entry name" value="NA_NEUROTRAN_SYMP_3"/>
    <property type="match status" value="1"/>
</dbReference>
<keyword evidence="3" id="KW-0813">Transport</keyword>
<sequence>MRDVDSAIIVPIVISANGLIAKILDQHLMLLCPRQCWCETPVVCAPSGLTGRNRSEMVDSYKLKEWISWPLLRAHACTAAVAVSFHATWRAPREAFIHGGLQYGLAVTLSLLVVALPLALLQLAVGQLSQQDAVGVWRAVPFFRGVGYMRLFISFLGSIYSVIYLAMTVTYFLYTLSNSLPFWECIELVLDQEDYVNTVNASTCLQDTFMGPIEDRPEYYLAVALIILVLWIVFPFIFYNPVKLMKRIFYVLGPLVILSFVVIMACVSDGDNLKALVTNSDWTSFLEPSIWHGAITQALLTAQIAGGFLISAGDTVYSSTNVQWTSLAIVGANILSTWVGLVFWYSISGPDKDTTVFAVLVQAYQLGEDSSTDLAWPLTIFLTLLLSGLITMLSLLYPVYDRFRRIGGVKWRLLSFLGSVVSAFICLAVLWGRLPVLNLLADYAVPLLISIATVLEILAFVFIYGWKVLVEDVEFLTGRDLPKVWVLGWCAAPGIIAPFSFWWVTMCFIQDRTWSEAPWPALTIISTAVVALLIFIMFAAVAIAKQVQYDFVGKLKSSFKPSRHWGPRDPITHYYWLARRDELDRGNVHRRRYQRRQLGQLSGRPSFLNLPSSVEEKTEASCNIDKVRSNSDDWLYTVYRRQQPAAASGKQRAKSLDWTFPNMKVPVTTELKTLDCSSFTMESFQSQESHYNVSKLSYSGSSPLHDIIDSTPHDKSVEKF</sequence>
<evidence type="ECO:0000256" key="4">
    <source>
        <dbReference type="ARBA" id="ARBA00022692"/>
    </source>
</evidence>
<comment type="similarity">
    <text evidence="2">Belongs to the sodium:neurotransmitter symporter (SNF) (TC 2.A.22) family.</text>
</comment>
<name>A0A2H1WUH2_SPOFR</name>
<feature type="transmembrane region" description="Helical" evidence="9">
    <location>
        <begin position="219"/>
        <end position="239"/>
    </location>
</feature>
<dbReference type="InterPro" id="IPR000175">
    <property type="entry name" value="Na/ntran_symport"/>
</dbReference>
<dbReference type="PANTHER" id="PTHR11616:SF240">
    <property type="entry name" value="BLOATED TUBULES, ISOFORM B-RELATED"/>
    <property type="match status" value="1"/>
</dbReference>
<feature type="binding site" evidence="8">
    <location>
        <position position="333"/>
    </location>
    <ligand>
        <name>Na(+)</name>
        <dbReference type="ChEBI" id="CHEBI:29101"/>
        <label>1</label>
    </ligand>
</feature>
<feature type="transmembrane region" description="Helical" evidence="9">
    <location>
        <begin position="374"/>
        <end position="399"/>
    </location>
</feature>
<feature type="binding site" evidence="8">
    <location>
        <position position="82"/>
    </location>
    <ligand>
        <name>Na(+)</name>
        <dbReference type="ChEBI" id="CHEBI:29101"/>
        <label>1</label>
    </ligand>
</feature>
<feature type="transmembrane region" description="Helical" evidence="9">
    <location>
        <begin position="101"/>
        <end position="121"/>
    </location>
</feature>
<dbReference type="PANTHER" id="PTHR11616">
    <property type="entry name" value="SODIUM/CHLORIDE DEPENDENT TRANSPORTER"/>
    <property type="match status" value="1"/>
</dbReference>
<feature type="transmembrane region" description="Helical" evidence="9">
    <location>
        <begin position="324"/>
        <end position="347"/>
    </location>
</feature>
<feature type="binding site" evidence="8">
    <location>
        <position position="83"/>
    </location>
    <ligand>
        <name>Na(+)</name>
        <dbReference type="ChEBI" id="CHEBI:29101"/>
        <label>1</label>
    </ligand>
</feature>
<reference evidence="10" key="1">
    <citation type="submission" date="2016-07" db="EMBL/GenBank/DDBJ databases">
        <authorList>
            <person name="Bretaudeau A."/>
        </authorList>
    </citation>
    <scope>NUCLEOTIDE SEQUENCE</scope>
    <source>
        <strain evidence="10">Rice</strain>
        <tissue evidence="10">Whole body</tissue>
    </source>
</reference>
<comment type="subcellular location">
    <subcellularLocation>
        <location evidence="1">Membrane</location>
        <topology evidence="1">Multi-pass membrane protein</topology>
    </subcellularLocation>
</comment>
<feature type="transmembrane region" description="Helical" evidence="9">
    <location>
        <begin position="443"/>
        <end position="464"/>
    </location>
</feature>
<evidence type="ECO:0000313" key="10">
    <source>
        <dbReference type="EMBL" id="SOQ56711.1"/>
    </source>
</evidence>
<evidence type="ECO:0000256" key="7">
    <source>
        <dbReference type="ARBA" id="ARBA00023136"/>
    </source>
</evidence>
<keyword evidence="5" id="KW-0769">Symport</keyword>
<proteinExistence type="inferred from homology"/>
<dbReference type="PRINTS" id="PR00176">
    <property type="entry name" value="NANEUSMPORT"/>
</dbReference>
<dbReference type="InterPro" id="IPR037272">
    <property type="entry name" value="SNS_sf"/>
</dbReference>
<feature type="transmembrane region" description="Helical" evidence="9">
    <location>
        <begin position="484"/>
        <end position="504"/>
    </location>
</feature>
<dbReference type="SUPFAM" id="SSF161070">
    <property type="entry name" value="SNF-like"/>
    <property type="match status" value="1"/>
</dbReference>
<feature type="transmembrane region" description="Helical" evidence="9">
    <location>
        <begin position="290"/>
        <end position="312"/>
    </location>
</feature>